<gene>
    <name evidence="1" type="ORF">ETD85_09315</name>
</gene>
<organism evidence="1 2">
    <name type="scientific">Nonomuraea zeae</name>
    <dbReference type="NCBI Taxonomy" id="1642303"/>
    <lineage>
        <taxon>Bacteria</taxon>
        <taxon>Bacillati</taxon>
        <taxon>Actinomycetota</taxon>
        <taxon>Actinomycetes</taxon>
        <taxon>Streptosporangiales</taxon>
        <taxon>Streptosporangiaceae</taxon>
        <taxon>Nonomuraea</taxon>
    </lineage>
</organism>
<dbReference type="OrthoDB" id="4198010at2"/>
<evidence type="ECO:0000313" key="2">
    <source>
        <dbReference type="Proteomes" id="UP000306628"/>
    </source>
</evidence>
<keyword evidence="2" id="KW-1185">Reference proteome</keyword>
<evidence type="ECO:0000313" key="1">
    <source>
        <dbReference type="EMBL" id="TMR36941.1"/>
    </source>
</evidence>
<dbReference type="EMBL" id="VCKX01000020">
    <property type="protein sequence ID" value="TMR36941.1"/>
    <property type="molecule type" value="Genomic_DNA"/>
</dbReference>
<reference evidence="1 2" key="1">
    <citation type="submission" date="2019-05" db="EMBL/GenBank/DDBJ databases">
        <title>Draft genome sequence of Nonomuraea zeae DSM 100528.</title>
        <authorList>
            <person name="Saricaoglu S."/>
            <person name="Isik K."/>
        </authorList>
    </citation>
    <scope>NUCLEOTIDE SEQUENCE [LARGE SCALE GENOMIC DNA]</scope>
    <source>
        <strain evidence="1 2">DSM 100528</strain>
    </source>
</reference>
<sequence length="59" mass="6125">MRELGLDPEPAGTGLQYLSDSVAPALALASRISGVLLDQEMVQGEPLLGGIITTPVPHE</sequence>
<accession>A0A5S4GWQ5</accession>
<dbReference type="Proteomes" id="UP000306628">
    <property type="component" value="Unassembled WGS sequence"/>
</dbReference>
<name>A0A5S4GWQ5_9ACTN</name>
<proteinExistence type="predicted"/>
<protein>
    <submittedName>
        <fullName evidence="1">Uncharacterized protein</fullName>
    </submittedName>
</protein>
<dbReference type="AlphaFoldDB" id="A0A5S4GWQ5"/>
<comment type="caution">
    <text evidence="1">The sequence shown here is derived from an EMBL/GenBank/DDBJ whole genome shotgun (WGS) entry which is preliminary data.</text>
</comment>